<dbReference type="PROSITE" id="PS50943">
    <property type="entry name" value="HTH_CROC1"/>
    <property type="match status" value="1"/>
</dbReference>
<evidence type="ECO:0000313" key="2">
    <source>
        <dbReference type="EMBL" id="NGX95093.1"/>
    </source>
</evidence>
<comment type="caution">
    <text evidence="2">The sequence shown here is derived from an EMBL/GenBank/DDBJ whole genome shotgun (WGS) entry which is preliminary data.</text>
</comment>
<dbReference type="Pfam" id="PF01381">
    <property type="entry name" value="HTH_3"/>
    <property type="match status" value="1"/>
</dbReference>
<proteinExistence type="predicted"/>
<keyword evidence="3" id="KW-1185">Reference proteome</keyword>
<dbReference type="SMART" id="SM00530">
    <property type="entry name" value="HTH_XRE"/>
    <property type="match status" value="1"/>
</dbReference>
<dbReference type="SUPFAM" id="SSF47413">
    <property type="entry name" value="lambda repressor-like DNA-binding domains"/>
    <property type="match status" value="1"/>
</dbReference>
<name>A0A7C9VLB4_9BRAD</name>
<dbReference type="EMBL" id="JAAMRR010000396">
    <property type="protein sequence ID" value="NGX95093.1"/>
    <property type="molecule type" value="Genomic_DNA"/>
</dbReference>
<dbReference type="InterPro" id="IPR001387">
    <property type="entry name" value="Cro/C1-type_HTH"/>
</dbReference>
<accession>A0A7C9VLB4</accession>
<evidence type="ECO:0000259" key="1">
    <source>
        <dbReference type="PROSITE" id="PS50943"/>
    </source>
</evidence>
<dbReference type="GO" id="GO:0003677">
    <property type="term" value="F:DNA binding"/>
    <property type="evidence" value="ECO:0007669"/>
    <property type="project" value="InterPro"/>
</dbReference>
<dbReference type="Proteomes" id="UP000480266">
    <property type="component" value="Unassembled WGS sequence"/>
</dbReference>
<protein>
    <submittedName>
        <fullName evidence="2">Helix-turn-helix transcriptional regulator</fullName>
    </submittedName>
</protein>
<gene>
    <name evidence="2" type="ORF">G4V63_07650</name>
</gene>
<reference evidence="2" key="1">
    <citation type="submission" date="2020-02" db="EMBL/GenBank/DDBJ databases">
        <title>Draft genome sequence of Candidatus Afipia apatlaquensis IBT-C3, a potential strain for decolorization of textile dyes.</title>
        <authorList>
            <person name="Sanchez-Reyes A."/>
            <person name="Breton-Deval L."/>
            <person name="Mangelson H."/>
            <person name="Sanchez-Flores A."/>
        </authorList>
    </citation>
    <scope>NUCLEOTIDE SEQUENCE [LARGE SCALE GENOMIC DNA]</scope>
    <source>
        <strain evidence="2">IBT-C3</strain>
    </source>
</reference>
<organism evidence="2 3">
    <name type="scientific">Candidatus Afipia apatlaquensis</name>
    <dbReference type="NCBI Taxonomy" id="2712852"/>
    <lineage>
        <taxon>Bacteria</taxon>
        <taxon>Pseudomonadati</taxon>
        <taxon>Pseudomonadota</taxon>
        <taxon>Alphaproteobacteria</taxon>
        <taxon>Hyphomicrobiales</taxon>
        <taxon>Nitrobacteraceae</taxon>
        <taxon>Afipia</taxon>
    </lineage>
</organism>
<dbReference type="CDD" id="cd00093">
    <property type="entry name" value="HTH_XRE"/>
    <property type="match status" value="1"/>
</dbReference>
<dbReference type="Gene3D" id="1.10.260.40">
    <property type="entry name" value="lambda repressor-like DNA-binding domains"/>
    <property type="match status" value="1"/>
</dbReference>
<dbReference type="AlphaFoldDB" id="A0A7C9VLB4"/>
<evidence type="ECO:0000313" key="3">
    <source>
        <dbReference type="Proteomes" id="UP000480266"/>
    </source>
</evidence>
<sequence length="88" mass="9670">MQKTLKSADYARLIGLLVAAREKAGIRQHTLAESLDVPQSFIAKYEGGDRRLDVIEFIAIAKALGADPLKLLRDFLAGKPLTPPRKRG</sequence>
<feature type="domain" description="HTH cro/C1-type" evidence="1">
    <location>
        <begin position="17"/>
        <end position="71"/>
    </location>
</feature>
<dbReference type="InterPro" id="IPR010982">
    <property type="entry name" value="Lambda_DNA-bd_dom_sf"/>
</dbReference>